<comment type="caution">
    <text evidence="1">The sequence shown here is derived from an EMBL/GenBank/DDBJ whole genome shotgun (WGS) entry which is preliminary data.</text>
</comment>
<dbReference type="AlphaFoldDB" id="A0A150J0C9"/>
<evidence type="ECO:0000313" key="1">
    <source>
        <dbReference type="EMBL" id="KYC50670.1"/>
    </source>
</evidence>
<dbReference type="EMBL" id="LNGD01000077">
    <property type="protein sequence ID" value="KYC50670.1"/>
    <property type="molecule type" value="Genomic_DNA"/>
</dbReference>
<dbReference type="Gene3D" id="2.40.50.140">
    <property type="entry name" value="Nucleic acid-binding proteins"/>
    <property type="match status" value="1"/>
</dbReference>
<organism evidence="1 2">
    <name type="scientific">Candidatus Methanofastidiosum methylothiophilum</name>
    <dbReference type="NCBI Taxonomy" id="1705564"/>
    <lineage>
        <taxon>Archaea</taxon>
        <taxon>Methanobacteriati</taxon>
        <taxon>Methanobacteriota</taxon>
        <taxon>Stenosarchaea group</taxon>
        <taxon>Candidatus Methanofastidiosia</taxon>
        <taxon>Candidatus Methanofastidiosales</taxon>
        <taxon>Candidatus Methanofastidiosaceae</taxon>
        <taxon>Candidatus Methanofastidiosum</taxon>
    </lineage>
</organism>
<dbReference type="Proteomes" id="UP000075578">
    <property type="component" value="Unassembled WGS sequence"/>
</dbReference>
<gene>
    <name evidence="1" type="ORF">AMQ74_01225</name>
</gene>
<sequence>MPDKFTKPPFKKVRIKEIAQEKYVSVVGAIIKKDGNDILLDDGTGQIEVVFSDDINFKEGDIVRVFGVYISKSLKGELIQDMSTLDIKLYRESFDKIKSIYYS</sequence>
<protein>
    <submittedName>
        <fullName evidence="1">OB-fold nucleic acid binding domain protein</fullName>
    </submittedName>
</protein>
<accession>A0A150J0C9</accession>
<dbReference type="InterPro" id="IPR036700">
    <property type="entry name" value="BOBF_sf"/>
</dbReference>
<reference evidence="1 2" key="1">
    <citation type="journal article" date="2016" name="ISME J.">
        <title>Chasing the elusive Euryarchaeota class WSA2: genomes reveal a uniquely fastidious methyl-reducing methanogen.</title>
        <authorList>
            <person name="Nobu M.K."/>
            <person name="Narihiro T."/>
            <person name="Kuroda K."/>
            <person name="Mei R."/>
            <person name="Liu W.T."/>
        </authorList>
    </citation>
    <scope>NUCLEOTIDE SEQUENCE [LARGE SCALE GENOMIC DNA]</scope>
    <source>
        <strain evidence="1">U1lsi0528_Bin089</strain>
    </source>
</reference>
<proteinExistence type="predicted"/>
<dbReference type="SUPFAM" id="SSF101756">
    <property type="entry name" value="Hypothetical protein YgiW"/>
    <property type="match status" value="1"/>
</dbReference>
<dbReference type="InterPro" id="IPR012340">
    <property type="entry name" value="NA-bd_OB-fold"/>
</dbReference>
<evidence type="ECO:0000313" key="2">
    <source>
        <dbReference type="Proteomes" id="UP000075578"/>
    </source>
</evidence>
<name>A0A150J0C9_9EURY</name>